<sequence length="442" mass="50636">MVFKRLFCVFLLAFLAENLYSQNVTPAISDPVQLAQAEQKKQEVFKQLFKDPTNLSLLFEYANLSILVGDLEGAIGVFEQMLIYDSELPRIRLELGVLYFRLGAYALANNYLKSVKEYDPPPEVVAKVDGFLDAIVNAEKSIQWQQNLGMGFKHTTNGNSGINADFIEIGDFLLPVDPNSKRESDRSTMLNYSLSIDQDLKHPRGDNIQYFFSYGSDTLDTFTQFNIQSNVLSVRRNFNLDENYFSFFNLEDPVFAPNINLLRVVLNREEILRSGRISLDYSGILDNGSSMLFSYYRDEKIFKTGAQKNGRINGMSYGQSYVIPGSQALIGYKLILENYRANAGYEFYENYGVEFSYSKPLRENWQFSSKYSYQDKSHDEDYPLFGARHDEMESLRMNMMRPFGSCWSLNLGAVHSSSDSSINIYKRASTNLTAQVNYQCFK</sequence>
<reference evidence="2 3" key="1">
    <citation type="submission" date="2012-09" db="EMBL/GenBank/DDBJ databases">
        <authorList>
            <person name="Dupont C.L."/>
            <person name="Rusch D.B."/>
            <person name="Lombardo M.-J."/>
            <person name="Novotny M."/>
            <person name="Yee-Greenbaum J."/>
            <person name="Laskin R."/>
        </authorList>
    </citation>
    <scope>NUCLEOTIDE SEQUENCE [LARGE SCALE GENOMIC DNA]</scope>
    <source>
        <strain evidence="2">SAR86E</strain>
    </source>
</reference>
<dbReference type="SUPFAM" id="SSF48452">
    <property type="entry name" value="TPR-like"/>
    <property type="match status" value="1"/>
</dbReference>
<evidence type="ECO:0000313" key="2">
    <source>
        <dbReference type="EMBL" id="EKO36315.1"/>
    </source>
</evidence>
<keyword evidence="3" id="KW-1185">Reference proteome</keyword>
<accession>K6GH21</accession>
<dbReference type="STRING" id="1208365.B273_0407"/>
<dbReference type="Proteomes" id="UP000010310">
    <property type="component" value="Unassembled WGS sequence"/>
</dbReference>
<evidence type="ECO:0000313" key="3">
    <source>
        <dbReference type="Proteomes" id="UP000010310"/>
    </source>
</evidence>
<protein>
    <submittedName>
        <fullName evidence="2">Uncharacterized protein</fullName>
    </submittedName>
</protein>
<evidence type="ECO:0000256" key="1">
    <source>
        <dbReference type="SAM" id="SignalP"/>
    </source>
</evidence>
<gene>
    <name evidence="2" type="ORF">B273_0407</name>
</gene>
<feature type="signal peptide" evidence="1">
    <location>
        <begin position="1"/>
        <end position="21"/>
    </location>
</feature>
<name>K6GH21_9GAMM</name>
<feature type="chain" id="PRO_5003891382" evidence="1">
    <location>
        <begin position="22"/>
        <end position="442"/>
    </location>
</feature>
<dbReference type="Gene3D" id="1.25.40.10">
    <property type="entry name" value="Tetratricopeptide repeat domain"/>
    <property type="match status" value="1"/>
</dbReference>
<organism evidence="2 3">
    <name type="scientific">SAR86 cluster bacterium SAR86E</name>
    <dbReference type="NCBI Taxonomy" id="1208365"/>
    <lineage>
        <taxon>Bacteria</taxon>
        <taxon>Pseudomonadati</taxon>
        <taxon>Pseudomonadota</taxon>
        <taxon>Gammaproteobacteria</taxon>
        <taxon>SAR86 cluster</taxon>
    </lineage>
</organism>
<comment type="caution">
    <text evidence="2">The sequence shown here is derived from an EMBL/GenBank/DDBJ whole genome shotgun (WGS) entry which is preliminary data.</text>
</comment>
<proteinExistence type="predicted"/>
<dbReference type="AlphaFoldDB" id="K6GH21"/>
<keyword evidence="1" id="KW-0732">Signal</keyword>
<dbReference type="EMBL" id="AMWX01000009">
    <property type="protein sequence ID" value="EKO36315.1"/>
    <property type="molecule type" value="Genomic_DNA"/>
</dbReference>
<dbReference type="InterPro" id="IPR011990">
    <property type="entry name" value="TPR-like_helical_dom_sf"/>
</dbReference>